<dbReference type="PANTHER" id="PTHR37196">
    <property type="entry name" value="TRANSMEMBRANE PROTEIN"/>
    <property type="match status" value="1"/>
</dbReference>
<dbReference type="GeneID" id="110720936"/>
<evidence type="ECO:0000313" key="3">
    <source>
        <dbReference type="Proteomes" id="UP000596660"/>
    </source>
</evidence>
<evidence type="ECO:0000313" key="2">
    <source>
        <dbReference type="EnsemblPlants" id="AUR62020407-RA:cds"/>
    </source>
</evidence>
<keyword evidence="3" id="KW-1185">Reference proteome</keyword>
<name>A0A803LY56_CHEQI</name>
<reference evidence="2" key="1">
    <citation type="journal article" date="2017" name="Nature">
        <title>The genome of Chenopodium quinoa.</title>
        <authorList>
            <person name="Jarvis D.E."/>
            <person name="Ho Y.S."/>
            <person name="Lightfoot D.J."/>
            <person name="Schmoeckel S.M."/>
            <person name="Li B."/>
            <person name="Borm T.J.A."/>
            <person name="Ohyanagi H."/>
            <person name="Mineta K."/>
            <person name="Michell C.T."/>
            <person name="Saber N."/>
            <person name="Kharbatia N.M."/>
            <person name="Rupper R.R."/>
            <person name="Sharp A.R."/>
            <person name="Dally N."/>
            <person name="Boughton B.A."/>
            <person name="Woo Y.H."/>
            <person name="Gao G."/>
            <person name="Schijlen E.G.W.M."/>
            <person name="Guo X."/>
            <person name="Momin A.A."/>
            <person name="Negrao S."/>
            <person name="Al-Babili S."/>
            <person name="Gehring C."/>
            <person name="Roessner U."/>
            <person name="Jung C."/>
            <person name="Murphy K."/>
            <person name="Arold S.T."/>
            <person name="Gojobori T."/>
            <person name="van der Linden C.G."/>
            <person name="van Loo E.N."/>
            <person name="Jellen E.N."/>
            <person name="Maughan P.J."/>
            <person name="Tester M."/>
        </authorList>
    </citation>
    <scope>NUCLEOTIDE SEQUENCE [LARGE SCALE GENOMIC DNA]</scope>
    <source>
        <strain evidence="2">cv. PI 614886</strain>
    </source>
</reference>
<accession>A0A803LY56</accession>
<dbReference type="AlphaFoldDB" id="A0A803LY56"/>
<organism evidence="2 3">
    <name type="scientific">Chenopodium quinoa</name>
    <name type="common">Quinoa</name>
    <dbReference type="NCBI Taxonomy" id="63459"/>
    <lineage>
        <taxon>Eukaryota</taxon>
        <taxon>Viridiplantae</taxon>
        <taxon>Streptophyta</taxon>
        <taxon>Embryophyta</taxon>
        <taxon>Tracheophyta</taxon>
        <taxon>Spermatophyta</taxon>
        <taxon>Magnoliopsida</taxon>
        <taxon>eudicotyledons</taxon>
        <taxon>Gunneridae</taxon>
        <taxon>Pentapetalae</taxon>
        <taxon>Caryophyllales</taxon>
        <taxon>Chenopodiaceae</taxon>
        <taxon>Chenopodioideae</taxon>
        <taxon>Atripliceae</taxon>
        <taxon>Chenopodium</taxon>
    </lineage>
</organism>
<dbReference type="KEGG" id="cqi:110720936"/>
<evidence type="ECO:0008006" key="4">
    <source>
        <dbReference type="Google" id="ProtNLM"/>
    </source>
</evidence>
<dbReference type="PANTHER" id="PTHR37196:SF2">
    <property type="entry name" value="TRANSMEMBRANE PROTEIN"/>
    <property type="match status" value="1"/>
</dbReference>
<dbReference type="EnsemblPlants" id="AUR62020407-RA">
    <property type="protein sequence ID" value="AUR62020407-RA:cds"/>
    <property type="gene ID" value="AUR62020407"/>
</dbReference>
<dbReference type="Proteomes" id="UP000596660">
    <property type="component" value="Unplaced"/>
</dbReference>
<proteinExistence type="predicted"/>
<dbReference type="Gramene" id="AUR62020407-RA">
    <property type="protein sequence ID" value="AUR62020407-RA:cds"/>
    <property type="gene ID" value="AUR62020407"/>
</dbReference>
<protein>
    <recommendedName>
        <fullName evidence="4">Transmembrane protein</fullName>
    </recommendedName>
</protein>
<dbReference type="RefSeq" id="XP_021755726.1">
    <property type="nucleotide sequence ID" value="XM_021900034.1"/>
</dbReference>
<gene>
    <name evidence="2" type="primary">LOC110720936</name>
</gene>
<evidence type="ECO:0000256" key="1">
    <source>
        <dbReference type="SAM" id="MobiDB-lite"/>
    </source>
</evidence>
<reference evidence="2" key="2">
    <citation type="submission" date="2021-03" db="UniProtKB">
        <authorList>
            <consortium name="EnsemblPlants"/>
        </authorList>
    </citation>
    <scope>IDENTIFICATION</scope>
</reference>
<feature type="region of interest" description="Disordered" evidence="1">
    <location>
        <begin position="100"/>
        <end position="132"/>
    </location>
</feature>
<sequence>MSCIHCSSPPFHLQKQKHNAKIPTNLFGKISTKRHYNVNILKVGVFSTDNFEAFPTSLTLAVAKPADTEVLLKTSAVLIFFYLLANFVVPQFITKSFEDNADEDEKPSSSDSVDEAKTSSTRKRGFDSTKPK</sequence>
<dbReference type="OrthoDB" id="1932652at2759"/>